<keyword evidence="3" id="KW-0804">Transcription</keyword>
<dbReference type="InterPro" id="IPR036388">
    <property type="entry name" value="WH-like_DNA-bd_sf"/>
</dbReference>
<reference evidence="5 6" key="1">
    <citation type="submission" date="2019-01" db="EMBL/GenBank/DDBJ databases">
        <authorList>
            <person name="Chen W.-M."/>
        </authorList>
    </citation>
    <scope>NUCLEOTIDE SEQUENCE [LARGE SCALE GENOMIC DNA]</scope>
    <source>
        <strain evidence="5 6">CCP-6</strain>
    </source>
</reference>
<dbReference type="InterPro" id="IPR008920">
    <property type="entry name" value="TF_FadR/GntR_C"/>
</dbReference>
<evidence type="ECO:0000256" key="3">
    <source>
        <dbReference type="ARBA" id="ARBA00023163"/>
    </source>
</evidence>
<dbReference type="SUPFAM" id="SSF48008">
    <property type="entry name" value="GntR ligand-binding domain-like"/>
    <property type="match status" value="1"/>
</dbReference>
<dbReference type="Proteomes" id="UP000282957">
    <property type="component" value="Unassembled WGS sequence"/>
</dbReference>
<evidence type="ECO:0000313" key="6">
    <source>
        <dbReference type="Proteomes" id="UP000282957"/>
    </source>
</evidence>
<accession>A0A437MJC9</accession>
<dbReference type="InterPro" id="IPR036390">
    <property type="entry name" value="WH_DNA-bd_sf"/>
</dbReference>
<dbReference type="SMART" id="SM00345">
    <property type="entry name" value="HTH_GNTR"/>
    <property type="match status" value="1"/>
</dbReference>
<dbReference type="CDD" id="cd07377">
    <property type="entry name" value="WHTH_GntR"/>
    <property type="match status" value="1"/>
</dbReference>
<dbReference type="PROSITE" id="PS50949">
    <property type="entry name" value="HTH_GNTR"/>
    <property type="match status" value="1"/>
</dbReference>
<dbReference type="SUPFAM" id="SSF46785">
    <property type="entry name" value="Winged helix' DNA-binding domain"/>
    <property type="match status" value="1"/>
</dbReference>
<dbReference type="OrthoDB" id="9812290at2"/>
<proteinExistence type="predicted"/>
<dbReference type="GO" id="GO:0003700">
    <property type="term" value="F:DNA-binding transcription factor activity"/>
    <property type="evidence" value="ECO:0007669"/>
    <property type="project" value="InterPro"/>
</dbReference>
<dbReference type="GO" id="GO:0003677">
    <property type="term" value="F:DNA binding"/>
    <property type="evidence" value="ECO:0007669"/>
    <property type="project" value="UniProtKB-KW"/>
</dbReference>
<evidence type="ECO:0000313" key="5">
    <source>
        <dbReference type="EMBL" id="RVT97768.1"/>
    </source>
</evidence>
<name>A0A437MJC9_9PROT</name>
<dbReference type="RefSeq" id="WP_127786996.1">
    <property type="nucleotide sequence ID" value="NZ_SACL01000002.1"/>
</dbReference>
<dbReference type="Gene3D" id="1.10.10.10">
    <property type="entry name" value="Winged helix-like DNA-binding domain superfamily/Winged helix DNA-binding domain"/>
    <property type="match status" value="1"/>
</dbReference>
<organism evidence="5 6">
    <name type="scientific">Rhodovarius crocodyli</name>
    <dbReference type="NCBI Taxonomy" id="1979269"/>
    <lineage>
        <taxon>Bacteria</taxon>
        <taxon>Pseudomonadati</taxon>
        <taxon>Pseudomonadota</taxon>
        <taxon>Alphaproteobacteria</taxon>
        <taxon>Acetobacterales</taxon>
        <taxon>Roseomonadaceae</taxon>
        <taxon>Rhodovarius</taxon>
    </lineage>
</organism>
<comment type="caution">
    <text evidence="5">The sequence shown here is derived from an EMBL/GenBank/DDBJ whole genome shotgun (WGS) entry which is preliminary data.</text>
</comment>
<dbReference type="SMART" id="SM00895">
    <property type="entry name" value="FCD"/>
    <property type="match status" value="1"/>
</dbReference>
<dbReference type="EMBL" id="SACL01000002">
    <property type="protein sequence ID" value="RVT97768.1"/>
    <property type="molecule type" value="Genomic_DNA"/>
</dbReference>
<dbReference type="PRINTS" id="PR00035">
    <property type="entry name" value="HTHGNTR"/>
</dbReference>
<sequence>MDGTMVAMTDDALLVAGQAVSLRSLVADRLRLAIITGRFHPGQQLRERELCELTGVSRPSLREALRVLEGEGLITTIPHRGPMVTALMPEEIDQIYALRQVMESFAAREFAKARRPADIAALEAAMTKLEALVDTGTPLELFETGTAYYATIAAGSGNPYLAQTLGALHNRIALVRFISLHQPARNRHSFAALRALAEAIKAGDAARAEELSTAHMASVGARARMIVEAGYRLPENAPAA</sequence>
<keyword evidence="1" id="KW-0805">Transcription regulation</keyword>
<keyword evidence="2" id="KW-0238">DNA-binding</keyword>
<evidence type="ECO:0000256" key="2">
    <source>
        <dbReference type="ARBA" id="ARBA00023125"/>
    </source>
</evidence>
<dbReference type="PANTHER" id="PTHR43537:SF24">
    <property type="entry name" value="GLUCONATE OPERON TRANSCRIPTIONAL REPRESSOR"/>
    <property type="match status" value="1"/>
</dbReference>
<gene>
    <name evidence="5" type="ORF">EOD42_08165</name>
</gene>
<dbReference type="InterPro" id="IPR000524">
    <property type="entry name" value="Tscrpt_reg_HTH_GntR"/>
</dbReference>
<dbReference type="AlphaFoldDB" id="A0A437MJC9"/>
<feature type="domain" description="HTH gntR-type" evidence="4">
    <location>
        <begin position="20"/>
        <end position="87"/>
    </location>
</feature>
<keyword evidence="6" id="KW-1185">Reference proteome</keyword>
<evidence type="ECO:0000256" key="1">
    <source>
        <dbReference type="ARBA" id="ARBA00023015"/>
    </source>
</evidence>
<protein>
    <submittedName>
        <fullName evidence="5">GntR family transcriptional regulator</fullName>
    </submittedName>
</protein>
<dbReference type="Pfam" id="PF07729">
    <property type="entry name" value="FCD"/>
    <property type="match status" value="1"/>
</dbReference>
<dbReference type="Gene3D" id="1.20.120.530">
    <property type="entry name" value="GntR ligand-binding domain-like"/>
    <property type="match status" value="1"/>
</dbReference>
<dbReference type="Pfam" id="PF00392">
    <property type="entry name" value="GntR"/>
    <property type="match status" value="1"/>
</dbReference>
<evidence type="ECO:0000259" key="4">
    <source>
        <dbReference type="PROSITE" id="PS50949"/>
    </source>
</evidence>
<dbReference type="PANTHER" id="PTHR43537">
    <property type="entry name" value="TRANSCRIPTIONAL REGULATOR, GNTR FAMILY"/>
    <property type="match status" value="1"/>
</dbReference>
<dbReference type="InterPro" id="IPR011711">
    <property type="entry name" value="GntR_C"/>
</dbReference>